<proteinExistence type="predicted"/>
<keyword evidence="2" id="KW-1185">Reference proteome</keyword>
<dbReference type="EMBL" id="CP023702">
    <property type="protein sequence ID" value="QEU75879.1"/>
    <property type="molecule type" value="Genomic_DNA"/>
</dbReference>
<evidence type="ECO:0000313" key="1">
    <source>
        <dbReference type="EMBL" id="QEU75879.1"/>
    </source>
</evidence>
<accession>A0A5J6FH26</accession>
<reference evidence="1 2" key="1">
    <citation type="submission" date="2017-09" db="EMBL/GenBank/DDBJ databases">
        <authorList>
            <person name="Lee N."/>
            <person name="Cho B.-K."/>
        </authorList>
    </citation>
    <scope>NUCLEOTIDE SEQUENCE [LARGE SCALE GENOMIC DNA]</scope>
    <source>
        <strain evidence="1 2">ATCC 12769</strain>
    </source>
</reference>
<evidence type="ECO:0000313" key="2">
    <source>
        <dbReference type="Proteomes" id="UP000326178"/>
    </source>
</evidence>
<protein>
    <submittedName>
        <fullName evidence="1">Uncharacterized protein</fullName>
    </submittedName>
</protein>
<dbReference type="OrthoDB" id="4320824at2"/>
<name>A0A5J6FH26_9ACTN</name>
<dbReference type="Proteomes" id="UP000326178">
    <property type="component" value="Chromosome"/>
</dbReference>
<dbReference type="KEGG" id="snk:CP967_31420"/>
<dbReference type="RefSeq" id="WP_150491196.1">
    <property type="nucleotide sequence ID" value="NZ_BMUV01000003.1"/>
</dbReference>
<sequence length="128" mass="14597">MHVADHWHAYAWIGHARPDDNARVDPTQPVPPLEIVHWLKKHSRHVAETFDNTSEGAASASKWMRAGGEEHEFVSEAAFPLDARMQYVEDDIRRGADVVWGYYSKTLRYVSRALIACPRDGQQCPYGH</sequence>
<dbReference type="AlphaFoldDB" id="A0A5J6FH26"/>
<gene>
    <name evidence="1" type="ORF">CP967_31420</name>
</gene>
<organism evidence="1 2">
    <name type="scientific">Streptomyces nitrosporeus</name>
    <dbReference type="NCBI Taxonomy" id="28894"/>
    <lineage>
        <taxon>Bacteria</taxon>
        <taxon>Bacillati</taxon>
        <taxon>Actinomycetota</taxon>
        <taxon>Actinomycetes</taxon>
        <taxon>Kitasatosporales</taxon>
        <taxon>Streptomycetaceae</taxon>
        <taxon>Streptomyces</taxon>
    </lineage>
</organism>